<proteinExistence type="predicted"/>
<feature type="non-terminal residue" evidence="1">
    <location>
        <position position="46"/>
    </location>
</feature>
<organism evidence="1">
    <name type="scientific">marine metagenome</name>
    <dbReference type="NCBI Taxonomy" id="408172"/>
    <lineage>
        <taxon>unclassified sequences</taxon>
        <taxon>metagenomes</taxon>
        <taxon>ecological metagenomes</taxon>
    </lineage>
</organism>
<accession>A0A381ZWU6</accession>
<evidence type="ECO:0000313" key="1">
    <source>
        <dbReference type="EMBL" id="SVA93317.1"/>
    </source>
</evidence>
<dbReference type="EMBL" id="UINC01022848">
    <property type="protein sequence ID" value="SVA93317.1"/>
    <property type="molecule type" value="Genomic_DNA"/>
</dbReference>
<name>A0A381ZWU6_9ZZZZ</name>
<sequence length="46" mass="5478">MLGKKYTKITFDYTCRDIKEIINSKCKWGVDDNAQLFDLTTKEKFK</sequence>
<dbReference type="AlphaFoldDB" id="A0A381ZWU6"/>
<reference evidence="1" key="1">
    <citation type="submission" date="2018-05" db="EMBL/GenBank/DDBJ databases">
        <authorList>
            <person name="Lanie J.A."/>
            <person name="Ng W.-L."/>
            <person name="Kazmierczak K.M."/>
            <person name="Andrzejewski T.M."/>
            <person name="Davidsen T.M."/>
            <person name="Wayne K.J."/>
            <person name="Tettelin H."/>
            <person name="Glass J.I."/>
            <person name="Rusch D."/>
            <person name="Podicherti R."/>
            <person name="Tsui H.-C.T."/>
            <person name="Winkler M.E."/>
        </authorList>
    </citation>
    <scope>NUCLEOTIDE SEQUENCE</scope>
</reference>
<gene>
    <name evidence="1" type="ORF">METZ01_LOCUS146171</name>
</gene>
<protein>
    <submittedName>
        <fullName evidence="1">Uncharacterized protein</fullName>
    </submittedName>
</protein>